<keyword evidence="1" id="KW-0472">Membrane</keyword>
<dbReference type="EMBL" id="PFOB01000040">
    <property type="protein sequence ID" value="PIZ62934.1"/>
    <property type="molecule type" value="Genomic_DNA"/>
</dbReference>
<evidence type="ECO:0000313" key="2">
    <source>
        <dbReference type="EMBL" id="PIZ62934.1"/>
    </source>
</evidence>
<gene>
    <name evidence="2" type="ORF">COY16_03250</name>
</gene>
<feature type="transmembrane region" description="Helical" evidence="1">
    <location>
        <begin position="161"/>
        <end position="183"/>
    </location>
</feature>
<dbReference type="Proteomes" id="UP000228503">
    <property type="component" value="Unassembled WGS sequence"/>
</dbReference>
<comment type="caution">
    <text evidence="2">The sequence shown here is derived from an EMBL/GenBank/DDBJ whole genome shotgun (WGS) entry which is preliminary data.</text>
</comment>
<name>A0A2M7TYM1_9BACT</name>
<protein>
    <recommendedName>
        <fullName evidence="4">DUF2029 domain-containing protein</fullName>
    </recommendedName>
</protein>
<sequence>MLILFSCVLLGLFIYSYALIDPNLTLINVSWWVTLRDPLVYFGYYQRQQSAVVFIIIIALLFFFHSHFVRNYTRYSVWKIVGIICAILVLSYPFLSHDFFNYIFDAKILTFYGDNPYTHIPGNYPEDEWLRFMHWTQRSYPYGPTFLPLTLIPSFLGVGKFILNFLFFKVLNLLFYGLGIYFLNKMNKLWAVAFATNPLVIIEGLINSHNDLLAVSLGVVGIYLLQKDRRIVSRIFLLLSVGIKYLTFPIILIVKNPKNKINYLVFFLQAMLFGYLYFNGGVQPWYFLSAFLFLPFYPKVVLHLNIFFVCLLLTYYPFIRFGNWDQIWMKEFIIAFGFILNLIYFVVSEKLLSRSDKK</sequence>
<evidence type="ECO:0000256" key="1">
    <source>
        <dbReference type="SAM" id="Phobius"/>
    </source>
</evidence>
<feature type="transmembrane region" description="Helical" evidence="1">
    <location>
        <begin position="331"/>
        <end position="347"/>
    </location>
</feature>
<accession>A0A2M7TYM1</accession>
<dbReference type="AlphaFoldDB" id="A0A2M7TYM1"/>
<evidence type="ECO:0008006" key="4">
    <source>
        <dbReference type="Google" id="ProtNLM"/>
    </source>
</evidence>
<proteinExistence type="predicted"/>
<feature type="transmembrane region" description="Helical" evidence="1">
    <location>
        <begin position="76"/>
        <end position="95"/>
    </location>
</feature>
<feature type="transmembrane region" description="Helical" evidence="1">
    <location>
        <begin position="261"/>
        <end position="280"/>
    </location>
</feature>
<evidence type="ECO:0000313" key="3">
    <source>
        <dbReference type="Proteomes" id="UP000228503"/>
    </source>
</evidence>
<feature type="transmembrane region" description="Helical" evidence="1">
    <location>
        <begin position="42"/>
        <end position="64"/>
    </location>
</feature>
<reference evidence="3" key="1">
    <citation type="submission" date="2017-09" db="EMBL/GenBank/DDBJ databases">
        <title>Depth-based differentiation of microbial function through sediment-hosted aquifers and enrichment of novel symbionts in the deep terrestrial subsurface.</title>
        <authorList>
            <person name="Probst A.J."/>
            <person name="Ladd B."/>
            <person name="Jarett J.K."/>
            <person name="Geller-Mcgrath D.E."/>
            <person name="Sieber C.M.K."/>
            <person name="Emerson J.B."/>
            <person name="Anantharaman K."/>
            <person name="Thomas B.C."/>
            <person name="Malmstrom R."/>
            <person name="Stieglmeier M."/>
            <person name="Klingl A."/>
            <person name="Woyke T."/>
            <person name="Ryan C.M."/>
            <person name="Banfield J.F."/>
        </authorList>
    </citation>
    <scope>NUCLEOTIDE SEQUENCE [LARGE SCALE GENOMIC DNA]</scope>
</reference>
<keyword evidence="1" id="KW-1133">Transmembrane helix</keyword>
<feature type="transmembrane region" description="Helical" evidence="1">
    <location>
        <begin position="300"/>
        <end position="319"/>
    </location>
</feature>
<keyword evidence="1" id="KW-0812">Transmembrane</keyword>
<feature type="transmembrane region" description="Helical" evidence="1">
    <location>
        <begin position="231"/>
        <end position="254"/>
    </location>
</feature>
<dbReference type="Pfam" id="PF26314">
    <property type="entry name" value="MptA_B_family"/>
    <property type="match status" value="1"/>
</dbReference>
<organism evidence="2 3">
    <name type="scientific">Candidatus Roizmanbacteria bacterium CG_4_10_14_0_2_um_filter_39_13</name>
    <dbReference type="NCBI Taxonomy" id="1974825"/>
    <lineage>
        <taxon>Bacteria</taxon>
        <taxon>Candidatus Roizmaniibacteriota</taxon>
    </lineage>
</organism>